<comment type="catalytic activity">
    <reaction evidence="1 12">
        <text>Cleavage of hydrophobic, N-terminal signal or leader sequences from secreted and periplasmic proteins.</text>
        <dbReference type="EC" id="3.4.21.89"/>
    </reaction>
</comment>
<evidence type="ECO:0000313" key="14">
    <source>
        <dbReference type="EMBL" id="RWR05976.1"/>
    </source>
</evidence>
<feature type="active site" evidence="11">
    <location>
        <position position="79"/>
    </location>
</feature>
<dbReference type="NCBIfam" id="TIGR02227">
    <property type="entry name" value="sigpep_I_bact"/>
    <property type="match status" value="1"/>
</dbReference>
<dbReference type="InterPro" id="IPR036286">
    <property type="entry name" value="LexA/Signal_pep-like_sf"/>
</dbReference>
<keyword evidence="7" id="KW-0812">Transmembrane</keyword>
<evidence type="ECO:0000256" key="6">
    <source>
        <dbReference type="ARBA" id="ARBA00022670"/>
    </source>
</evidence>
<comment type="caution">
    <text evidence="14">The sequence shown here is derived from an EMBL/GenBank/DDBJ whole genome shotgun (WGS) entry which is preliminary data.</text>
</comment>
<dbReference type="PROSITE" id="PS00760">
    <property type="entry name" value="SPASE_I_2"/>
    <property type="match status" value="1"/>
</dbReference>
<evidence type="ECO:0000256" key="5">
    <source>
        <dbReference type="ARBA" id="ARBA00022475"/>
    </source>
</evidence>
<feature type="active site" evidence="11">
    <location>
        <position position="40"/>
    </location>
</feature>
<evidence type="ECO:0000256" key="1">
    <source>
        <dbReference type="ARBA" id="ARBA00000677"/>
    </source>
</evidence>
<evidence type="ECO:0000256" key="9">
    <source>
        <dbReference type="ARBA" id="ARBA00022989"/>
    </source>
</evidence>
<dbReference type="GO" id="GO:0006465">
    <property type="term" value="P:signal peptide processing"/>
    <property type="evidence" value="ECO:0007669"/>
    <property type="project" value="InterPro"/>
</dbReference>
<dbReference type="GO" id="GO:0004252">
    <property type="term" value="F:serine-type endopeptidase activity"/>
    <property type="evidence" value="ECO:0007669"/>
    <property type="project" value="InterPro"/>
</dbReference>
<sequence>MKENTKKEMISWAKSFIVAIILAFICRQFLFSPITVFGESMSPSFLDHDKVVISKTSKIQRFDVIVFDAPDIENEHYIKRVIGLPGDSIEVKNDVLYINGKAYKEPYLDENKRISPSNSLTEDFSLLEKTGKSKVPDNMLFVMGDNRLNSKDSRTFGLISYDSVIGEVKFRFYPLNEIGLPK</sequence>
<dbReference type="CDD" id="cd06530">
    <property type="entry name" value="S26_SPase_I"/>
    <property type="match status" value="1"/>
</dbReference>
<evidence type="ECO:0000256" key="12">
    <source>
        <dbReference type="RuleBase" id="RU362042"/>
    </source>
</evidence>
<keyword evidence="6 12" id="KW-0645">Protease</keyword>
<reference evidence="14" key="1">
    <citation type="submission" date="2018-12" db="EMBL/GenBank/DDBJ databases">
        <authorList>
            <person name="Sun L."/>
            <person name="Chen Z."/>
        </authorList>
    </citation>
    <scope>NUCLEOTIDE SEQUENCE [LARGE SCALE GENOMIC DNA]</scope>
    <source>
        <strain evidence="14">DSM 16012</strain>
    </source>
</reference>
<evidence type="ECO:0000256" key="7">
    <source>
        <dbReference type="ARBA" id="ARBA00022692"/>
    </source>
</evidence>
<dbReference type="FunFam" id="2.10.109.10:FF:000008">
    <property type="entry name" value="Signal peptidase I"/>
    <property type="match status" value="1"/>
</dbReference>
<keyword evidence="8 12" id="KW-0378">Hydrolase</keyword>
<evidence type="ECO:0000256" key="8">
    <source>
        <dbReference type="ARBA" id="ARBA00022801"/>
    </source>
</evidence>
<comment type="subcellular location">
    <subcellularLocation>
        <location evidence="2">Cell membrane</location>
        <topology evidence="2">Single-pass type II membrane protein</topology>
    </subcellularLocation>
    <subcellularLocation>
        <location evidence="12">Membrane</location>
        <topology evidence="12">Single-pass type II membrane protein</topology>
    </subcellularLocation>
</comment>
<gene>
    <name evidence="14" type="primary">lepB</name>
    <name evidence="14" type="ORF">D4N35_014765</name>
</gene>
<protein>
    <recommendedName>
        <fullName evidence="4 12">Signal peptidase I</fullName>
        <ecNumber evidence="4 12">3.4.21.89</ecNumber>
    </recommendedName>
</protein>
<dbReference type="Proteomes" id="UP000273811">
    <property type="component" value="Unassembled WGS sequence"/>
</dbReference>
<dbReference type="EC" id="3.4.21.89" evidence="4 12"/>
<organism evidence="14 15">
    <name type="scientific">Siminovitchia fortis</name>
    <dbReference type="NCBI Taxonomy" id="254758"/>
    <lineage>
        <taxon>Bacteria</taxon>
        <taxon>Bacillati</taxon>
        <taxon>Bacillota</taxon>
        <taxon>Bacilli</taxon>
        <taxon>Bacillales</taxon>
        <taxon>Bacillaceae</taxon>
        <taxon>Siminovitchia</taxon>
    </lineage>
</organism>
<dbReference type="InterPro" id="IPR019757">
    <property type="entry name" value="Pept_S26A_signal_pept_1_Lys-AS"/>
</dbReference>
<dbReference type="InterPro" id="IPR000223">
    <property type="entry name" value="Pept_S26A_signal_pept_1"/>
</dbReference>
<name>A0A443ILV6_9BACI</name>
<evidence type="ECO:0000256" key="10">
    <source>
        <dbReference type="ARBA" id="ARBA00023136"/>
    </source>
</evidence>
<comment type="similarity">
    <text evidence="3 12">Belongs to the peptidase S26 family.</text>
</comment>
<evidence type="ECO:0000313" key="15">
    <source>
        <dbReference type="Proteomes" id="UP000273811"/>
    </source>
</evidence>
<dbReference type="InterPro" id="IPR019758">
    <property type="entry name" value="Pept_S26A_signal_pept_1_CS"/>
</dbReference>
<evidence type="ECO:0000256" key="2">
    <source>
        <dbReference type="ARBA" id="ARBA00004401"/>
    </source>
</evidence>
<proteinExistence type="inferred from homology"/>
<accession>A0A443ILV6</accession>
<keyword evidence="10" id="KW-0472">Membrane</keyword>
<dbReference type="PANTHER" id="PTHR43390">
    <property type="entry name" value="SIGNAL PEPTIDASE I"/>
    <property type="match status" value="1"/>
</dbReference>
<evidence type="ECO:0000256" key="4">
    <source>
        <dbReference type="ARBA" id="ARBA00013208"/>
    </source>
</evidence>
<dbReference type="PROSITE" id="PS00761">
    <property type="entry name" value="SPASE_I_3"/>
    <property type="match status" value="1"/>
</dbReference>
<keyword evidence="9" id="KW-1133">Transmembrane helix</keyword>
<dbReference type="GO" id="GO:0005886">
    <property type="term" value="C:plasma membrane"/>
    <property type="evidence" value="ECO:0007669"/>
    <property type="project" value="UniProtKB-SubCell"/>
</dbReference>
<dbReference type="RefSeq" id="WP_120075047.1">
    <property type="nucleotide sequence ID" value="NZ_CP126113.1"/>
</dbReference>
<dbReference type="Gene3D" id="2.10.109.10">
    <property type="entry name" value="Umud Fragment, subunit A"/>
    <property type="match status" value="1"/>
</dbReference>
<dbReference type="GeneID" id="56392824"/>
<evidence type="ECO:0000259" key="13">
    <source>
        <dbReference type="Pfam" id="PF10502"/>
    </source>
</evidence>
<dbReference type="PRINTS" id="PR00727">
    <property type="entry name" value="LEADERPTASE"/>
</dbReference>
<evidence type="ECO:0000256" key="11">
    <source>
        <dbReference type="PIRSR" id="PIRSR600223-1"/>
    </source>
</evidence>
<dbReference type="GO" id="GO:0009003">
    <property type="term" value="F:signal peptidase activity"/>
    <property type="evidence" value="ECO:0007669"/>
    <property type="project" value="UniProtKB-EC"/>
</dbReference>
<keyword evidence="15" id="KW-1185">Reference proteome</keyword>
<dbReference type="SUPFAM" id="SSF51306">
    <property type="entry name" value="LexA/Signal peptidase"/>
    <property type="match status" value="1"/>
</dbReference>
<dbReference type="Pfam" id="PF10502">
    <property type="entry name" value="Peptidase_S26"/>
    <property type="match status" value="1"/>
</dbReference>
<keyword evidence="5" id="KW-1003">Cell membrane</keyword>
<dbReference type="AlphaFoldDB" id="A0A443ILV6"/>
<dbReference type="EMBL" id="QYTU02000039">
    <property type="protein sequence ID" value="RWR05976.1"/>
    <property type="molecule type" value="Genomic_DNA"/>
</dbReference>
<feature type="domain" description="Peptidase S26" evidence="13">
    <location>
        <begin position="10"/>
        <end position="173"/>
    </location>
</feature>
<dbReference type="OrthoDB" id="9802919at2"/>
<dbReference type="PANTHER" id="PTHR43390:SF1">
    <property type="entry name" value="CHLOROPLAST PROCESSING PEPTIDASE"/>
    <property type="match status" value="1"/>
</dbReference>
<dbReference type="InterPro" id="IPR019533">
    <property type="entry name" value="Peptidase_S26"/>
</dbReference>
<evidence type="ECO:0000256" key="3">
    <source>
        <dbReference type="ARBA" id="ARBA00009370"/>
    </source>
</evidence>